<evidence type="ECO:0000256" key="5">
    <source>
        <dbReference type="ARBA" id="ARBA00023098"/>
    </source>
</evidence>
<evidence type="ECO:0000256" key="7">
    <source>
        <dbReference type="ARBA" id="ARBA00023264"/>
    </source>
</evidence>
<dbReference type="GO" id="GO:0005737">
    <property type="term" value="C:cytoplasm"/>
    <property type="evidence" value="ECO:0007669"/>
    <property type="project" value="UniProtKB-SubCell"/>
</dbReference>
<evidence type="ECO:0000256" key="8">
    <source>
        <dbReference type="ARBA" id="ARBA00024069"/>
    </source>
</evidence>
<comment type="subcellular location">
    <subcellularLocation>
        <location evidence="10">Cytoplasm</location>
    </subcellularLocation>
    <text evidence="10">Associated with the membrane possibly through PlsY.</text>
</comment>
<dbReference type="InterPro" id="IPR012281">
    <property type="entry name" value="Phospholipid_synth_PlsX-like"/>
</dbReference>
<reference evidence="11" key="2">
    <citation type="submission" date="2021-04" db="EMBL/GenBank/DDBJ databases">
        <authorList>
            <person name="Gilroy R."/>
        </authorList>
    </citation>
    <scope>NUCLEOTIDE SEQUENCE</scope>
    <source>
        <strain evidence="11">ChiBcec16-3735</strain>
    </source>
</reference>
<keyword evidence="3 10" id="KW-0444">Lipid biosynthesis</keyword>
<keyword evidence="2 10" id="KW-0963">Cytoplasm</keyword>
<dbReference type="PIRSF" id="PIRSF002465">
    <property type="entry name" value="Phsphlp_syn_PlsX"/>
    <property type="match status" value="1"/>
</dbReference>
<dbReference type="AlphaFoldDB" id="A0A9D2FI08"/>
<protein>
    <recommendedName>
        <fullName evidence="8 10">Phosphate acyltransferase</fullName>
        <ecNumber evidence="8 10">2.3.1.274</ecNumber>
    </recommendedName>
    <alternativeName>
        <fullName evidence="10">Acyl-ACP phosphotransacylase</fullName>
    </alternativeName>
    <alternativeName>
        <fullName evidence="10">Acyl-[acyl-carrier-protein]--phosphate acyltransferase</fullName>
    </alternativeName>
    <alternativeName>
        <fullName evidence="10">Phosphate-acyl-ACP acyltransferase</fullName>
    </alternativeName>
</protein>
<comment type="caution">
    <text evidence="11">The sequence shown here is derived from an EMBL/GenBank/DDBJ whole genome shotgun (WGS) entry which is preliminary data.</text>
</comment>
<keyword evidence="6 10" id="KW-0594">Phospholipid biosynthesis</keyword>
<sequence length="345" mass="36199">MKIILDLMGGDNAPLAPLEGAAQAVKEYGVQVVGLGSEALIRKAAADNHISLEGIELVNCTENIEMCDEPARAVRQKKDSTIVVGLNMLKDGKGDAFVSAGSTGALHVGTSLIVRALRGIKRPALATMIPAQKGAYLLLDAGANVECRVDMLEAFAVMGTCYMQRVEGRKDPSCALVNNGAEESKGTPLLREAHQKLKTTPGIRFVGNVEPRDIPSGNVDVVVCDGFTGNVVLKLTEGMAKMIMGMVKGAFYSSATGKLAGLMMKGKVAELKKQMDSEEYGGAPFLGARQPVIKAHGSSKAKAIKNAIRQAKICVENDLCGTMQAALDDVAAANAAAAQANQTEN</sequence>
<comment type="function">
    <text evidence="10">Catalyzes the reversible formation of acyl-phosphate (acyl-PO(4)) from acyl-[acyl-carrier-protein] (acyl-ACP). This enzyme utilizes acyl-ACP as fatty acyl donor, but not acyl-CoA.</text>
</comment>
<keyword evidence="11" id="KW-0012">Acyltransferase</keyword>
<dbReference type="GO" id="GO:0006633">
    <property type="term" value="P:fatty acid biosynthetic process"/>
    <property type="evidence" value="ECO:0007669"/>
    <property type="project" value="UniProtKB-UniRule"/>
</dbReference>
<comment type="similarity">
    <text evidence="10">Belongs to the PlsX family.</text>
</comment>
<reference evidence="11" key="1">
    <citation type="journal article" date="2021" name="PeerJ">
        <title>Extensive microbial diversity within the chicken gut microbiome revealed by metagenomics and culture.</title>
        <authorList>
            <person name="Gilroy R."/>
            <person name="Ravi A."/>
            <person name="Getino M."/>
            <person name="Pursley I."/>
            <person name="Horton D.L."/>
            <person name="Alikhan N.F."/>
            <person name="Baker D."/>
            <person name="Gharbi K."/>
            <person name="Hall N."/>
            <person name="Watson M."/>
            <person name="Adriaenssens E.M."/>
            <person name="Foster-Nyarko E."/>
            <person name="Jarju S."/>
            <person name="Secka A."/>
            <person name="Antonio M."/>
            <person name="Oren A."/>
            <person name="Chaudhuri R.R."/>
            <person name="La Ragione R."/>
            <person name="Hildebrand F."/>
            <person name="Pallen M.J."/>
        </authorList>
    </citation>
    <scope>NUCLEOTIDE SEQUENCE</scope>
    <source>
        <strain evidence="11">ChiBcec16-3735</strain>
    </source>
</reference>
<organism evidence="11 12">
    <name type="scientific">Candidatus Faecalibacterium gallistercoris</name>
    <dbReference type="NCBI Taxonomy" id="2838579"/>
    <lineage>
        <taxon>Bacteria</taxon>
        <taxon>Bacillati</taxon>
        <taxon>Bacillota</taxon>
        <taxon>Clostridia</taxon>
        <taxon>Eubacteriales</taxon>
        <taxon>Oscillospiraceae</taxon>
        <taxon>Faecalibacterium</taxon>
    </lineage>
</organism>
<evidence type="ECO:0000256" key="9">
    <source>
        <dbReference type="ARBA" id="ARBA00046608"/>
    </source>
</evidence>
<keyword evidence="4 10" id="KW-0808">Transferase</keyword>
<dbReference type="SUPFAM" id="SSF53659">
    <property type="entry name" value="Isocitrate/Isopropylmalate dehydrogenase-like"/>
    <property type="match status" value="1"/>
</dbReference>
<comment type="catalytic activity">
    <reaction evidence="1 10">
        <text>a fatty acyl-[ACP] + phosphate = an acyl phosphate + holo-[ACP]</text>
        <dbReference type="Rhea" id="RHEA:42292"/>
        <dbReference type="Rhea" id="RHEA-COMP:9685"/>
        <dbReference type="Rhea" id="RHEA-COMP:14125"/>
        <dbReference type="ChEBI" id="CHEBI:43474"/>
        <dbReference type="ChEBI" id="CHEBI:59918"/>
        <dbReference type="ChEBI" id="CHEBI:64479"/>
        <dbReference type="ChEBI" id="CHEBI:138651"/>
        <dbReference type="EC" id="2.3.1.274"/>
    </reaction>
</comment>
<comment type="pathway">
    <text evidence="10">Lipid metabolism; phospholipid metabolism.</text>
</comment>
<dbReference type="EMBL" id="DXBJ01000079">
    <property type="protein sequence ID" value="HIZ58971.1"/>
    <property type="molecule type" value="Genomic_DNA"/>
</dbReference>
<evidence type="ECO:0000256" key="3">
    <source>
        <dbReference type="ARBA" id="ARBA00022516"/>
    </source>
</evidence>
<proteinExistence type="inferred from homology"/>
<dbReference type="NCBIfam" id="TIGR00182">
    <property type="entry name" value="plsX"/>
    <property type="match status" value="1"/>
</dbReference>
<evidence type="ECO:0000256" key="4">
    <source>
        <dbReference type="ARBA" id="ARBA00022679"/>
    </source>
</evidence>
<dbReference type="PANTHER" id="PTHR30100">
    <property type="entry name" value="FATTY ACID/PHOSPHOLIPID SYNTHESIS PROTEIN PLSX"/>
    <property type="match status" value="1"/>
</dbReference>
<evidence type="ECO:0000256" key="6">
    <source>
        <dbReference type="ARBA" id="ARBA00023209"/>
    </source>
</evidence>
<dbReference type="Gene3D" id="3.40.718.10">
    <property type="entry name" value="Isopropylmalate Dehydrogenase"/>
    <property type="match status" value="1"/>
</dbReference>
<dbReference type="Pfam" id="PF02504">
    <property type="entry name" value="FA_synthesis"/>
    <property type="match status" value="1"/>
</dbReference>
<name>A0A9D2FI08_9FIRM</name>
<comment type="subunit">
    <text evidence="9 10">Homodimer. Probably interacts with PlsY.</text>
</comment>
<dbReference type="EC" id="2.3.1.274" evidence="8 10"/>
<evidence type="ECO:0000256" key="10">
    <source>
        <dbReference type="HAMAP-Rule" id="MF_00019"/>
    </source>
</evidence>
<dbReference type="PANTHER" id="PTHR30100:SF1">
    <property type="entry name" value="PHOSPHATE ACYLTRANSFERASE"/>
    <property type="match status" value="1"/>
</dbReference>
<dbReference type="GO" id="GO:0008654">
    <property type="term" value="P:phospholipid biosynthetic process"/>
    <property type="evidence" value="ECO:0007669"/>
    <property type="project" value="UniProtKB-KW"/>
</dbReference>
<accession>A0A9D2FI08</accession>
<evidence type="ECO:0000256" key="2">
    <source>
        <dbReference type="ARBA" id="ARBA00022490"/>
    </source>
</evidence>
<evidence type="ECO:0000256" key="1">
    <source>
        <dbReference type="ARBA" id="ARBA00001232"/>
    </source>
</evidence>
<keyword evidence="7 10" id="KW-1208">Phospholipid metabolism</keyword>
<keyword evidence="5 10" id="KW-0443">Lipid metabolism</keyword>
<dbReference type="GO" id="GO:0043811">
    <property type="term" value="F:phosphate:acyl-[acyl carrier protein] acyltransferase activity"/>
    <property type="evidence" value="ECO:0007669"/>
    <property type="project" value="UniProtKB-UniRule"/>
</dbReference>
<evidence type="ECO:0000313" key="11">
    <source>
        <dbReference type="EMBL" id="HIZ58971.1"/>
    </source>
</evidence>
<dbReference type="Proteomes" id="UP000824065">
    <property type="component" value="Unassembled WGS sequence"/>
</dbReference>
<evidence type="ECO:0000313" key="12">
    <source>
        <dbReference type="Proteomes" id="UP000824065"/>
    </source>
</evidence>
<dbReference type="HAMAP" id="MF_00019">
    <property type="entry name" value="PlsX"/>
    <property type="match status" value="1"/>
</dbReference>
<dbReference type="InterPro" id="IPR003664">
    <property type="entry name" value="FA_synthesis"/>
</dbReference>
<gene>
    <name evidence="10 11" type="primary">plsX</name>
    <name evidence="11" type="ORF">H9725_10475</name>
</gene>